<dbReference type="SMART" id="SM00642">
    <property type="entry name" value="Aamy"/>
    <property type="match status" value="1"/>
</dbReference>
<evidence type="ECO:0000313" key="2">
    <source>
        <dbReference type="EMBL" id="CAE2311171.1"/>
    </source>
</evidence>
<dbReference type="PANTHER" id="PTHR47786">
    <property type="entry name" value="ALPHA-1,4-GLUCAN:MALTOSE-1-PHOSPHATE MALTOSYLTRANSFERASE"/>
    <property type="match status" value="1"/>
</dbReference>
<sequence>MNEKGKRISRMLGASVAFLCLLAHSSYVSSSALLPLVKNPAVYSLDARIMVSELKLRLGNQATINEMADEDLDDYAEAGFDALCLMGVWQPSKFSLQKSMKGSGGGEGAATAAAGAASSPYAIVDYSVNNEFGGNLALAKLRSRLHERGLRLFLDFVPNHMAVDHPWTITRPELLIQGKAEDLEREPQNFFRVGSNVFAHGRDPYFDGWEDTVQLNYANPDLRAEMCTILTKIVSICDGVRCDMAMLLCPDILEQTWGKHLGSVGAFKEPFWPDAIKVARAIHEDFILMGEVYWGRDLDLQQFGFDFTFDKNLYDKCIEGNALAVRQHLGTPLPSQDRMVRYLENHEEKRIAQVVQEIDKHTACAVLTYTLPGMRFFHDGQLQGRKIQIDLTSQLREREERRDSSVCSLYAKLLGHILVRPELREGRWAQCKTGPAMDGNPSWQNIIAHCAWDTQGNCMLVVINFSGEYASGHVVVPDSITCSKRCGILPSSMNFADPPRPRAFKLDTKDGQMVVLRDILFDDLYERESAVLLGKHGGVWFSLKPWQAHVFELSIL</sequence>
<protein>
    <recommendedName>
        <fullName evidence="1">Glycosyl hydrolase family 13 catalytic domain-containing protein</fullName>
    </recommendedName>
</protein>
<dbReference type="Pfam" id="PF00128">
    <property type="entry name" value="Alpha-amylase"/>
    <property type="match status" value="1"/>
</dbReference>
<dbReference type="GO" id="GO:0005975">
    <property type="term" value="P:carbohydrate metabolic process"/>
    <property type="evidence" value="ECO:0007669"/>
    <property type="project" value="InterPro"/>
</dbReference>
<evidence type="ECO:0000259" key="1">
    <source>
        <dbReference type="SMART" id="SM00642"/>
    </source>
</evidence>
<accession>A0A7S4NVI7</accession>
<name>A0A7S4NVI7_GUITH</name>
<reference evidence="2" key="1">
    <citation type="submission" date="2021-01" db="EMBL/GenBank/DDBJ databases">
        <authorList>
            <person name="Corre E."/>
            <person name="Pelletier E."/>
            <person name="Niang G."/>
            <person name="Scheremetjew M."/>
            <person name="Finn R."/>
            <person name="Kale V."/>
            <person name="Holt S."/>
            <person name="Cochrane G."/>
            <person name="Meng A."/>
            <person name="Brown T."/>
            <person name="Cohen L."/>
        </authorList>
    </citation>
    <scope>NUCLEOTIDE SEQUENCE</scope>
    <source>
        <strain evidence="2">CCMP 2712</strain>
    </source>
</reference>
<gene>
    <name evidence="2" type="ORF">GTHE00462_LOCUS21472</name>
</gene>
<dbReference type="EMBL" id="HBKN01027783">
    <property type="protein sequence ID" value="CAE2311171.1"/>
    <property type="molecule type" value="Transcribed_RNA"/>
</dbReference>
<dbReference type="PANTHER" id="PTHR47786:SF2">
    <property type="entry name" value="GLYCOSYL HYDROLASE FAMILY 13 CATALYTIC DOMAIN-CONTAINING PROTEIN"/>
    <property type="match status" value="1"/>
</dbReference>
<dbReference type="SUPFAM" id="SSF51445">
    <property type="entry name" value="(Trans)glycosidases"/>
    <property type="match status" value="1"/>
</dbReference>
<dbReference type="AlphaFoldDB" id="A0A7S4NVI7"/>
<dbReference type="InterPro" id="IPR006047">
    <property type="entry name" value="GH13_cat_dom"/>
</dbReference>
<feature type="domain" description="Glycosyl hydrolase family 13 catalytic" evidence="1">
    <location>
        <begin position="61"/>
        <end position="420"/>
    </location>
</feature>
<organism evidence="2">
    <name type="scientific">Guillardia theta</name>
    <name type="common">Cryptophyte</name>
    <name type="synonym">Cryptomonas phi</name>
    <dbReference type="NCBI Taxonomy" id="55529"/>
    <lineage>
        <taxon>Eukaryota</taxon>
        <taxon>Cryptophyceae</taxon>
        <taxon>Pyrenomonadales</taxon>
        <taxon>Geminigeraceae</taxon>
        <taxon>Guillardia</taxon>
    </lineage>
</organism>
<proteinExistence type="predicted"/>
<dbReference type="InterPro" id="IPR017853">
    <property type="entry name" value="GH"/>
</dbReference>
<dbReference type="Gene3D" id="3.20.20.80">
    <property type="entry name" value="Glycosidases"/>
    <property type="match status" value="1"/>
</dbReference>